<proteinExistence type="predicted"/>
<dbReference type="OrthoDB" id="6187449at2"/>
<sequence length="1174" mass="130817">MVERIKRYLSTEGWRQAVGLALFVALGIGIWLTSVHLAQDKTAQAYARRVDALLSVRASLIREDIALQRAHLLDIATSPALLGFVREEITGVEDGQAHARLTNWFMAMLENHANLRQLRVISAADGGPELIRVQQTQQQIVAVPPARLQLKGSRDYVSEALKLPPRAVRISPIELNREQGAIELPQWATYRMSMPMFDGRGEYFGVLVANYDAAVLMRGYETEVLEGLDYFVLNNTDDFLVHPDPARTFGWERGQVQRWPEQYTPVLDSDWHDLGSLEVYQGPGGLVLAGIRDVELDGTDIARLRLILASEPEALVASVHKLRDQYAAIGFFLLLVVVLFCEYLFYIIYRKRQLARASSDYQRIIDNAVSGVMSVTPRGKVLSCNRVGLSILGMPGGQLLGRNLYELMSLVDVGYLDESKLKQLTERGSENTETRVTIGGRQLELQLNAALVTGDEPDEEFYAIIFSDNSDRIALRERIESANEELERQVRLRTEELERARNLAMSANEIKTEFIANISHELRTPLHGIFGTLRLLRQDPLNERQRHRLMLAEESMSELTEIINGIIDVSKLEADRLDIEETDLSLPRLLHDVAQRFAVKAEQKHLVFVADCAEVTDRLVYGDSARISRILANLLDNAINFTDRGQVVLQASTEARGEDEILLHCSVSDSGCGISEEERAKVFEPFFRGNQGVRPETGGVGLGLAIARQLCNLMGGELELLSSAGVGAEFGFTLRLSLVDMEDQPEPNLYNPLEGRTIAVVEPHPRAQRAMHHLLDTRAGQVEVVADAAEIDAEHWSAMDYLVLPLELYRDRTSALAQRLAQRRSQGPLYVLVSAVATEELLHNLDDTLPDAFLLEKPVTVISLDSALLAAEGREPPRAPGTGELSEAESRRLWANMPSISVLVVDDNIVNQKVVGGLLEEYGASVFYADNGQAAIDTLQRKQGQVFDLIIMDCQMPVMDGYEATRRIRSGTAGAQYTNVPIIAITAGAMGGDRMKCLESGMTDYLTKPLQPNALEKQITRHLFGQFGDGDDDSAEVVEFERPEDADNPLATEVRQELRKRPDWDREEVKRRVLGNIEIVNTIIDLYLKSAPEIQGGLRAALAEENFRSLRNLAHDLKGMSENLSARKIAYIAYEIEMAALDRRAEDIDYLLGVLDANCERLETVLQEEVAAAG</sequence>
<dbReference type="InterPro" id="IPR005467">
    <property type="entry name" value="His_kinase_dom"/>
</dbReference>
<dbReference type="PRINTS" id="PR00344">
    <property type="entry name" value="BCTRLSENSOR"/>
</dbReference>
<keyword evidence="10" id="KW-0067">ATP-binding</keyword>
<evidence type="ECO:0000256" key="3">
    <source>
        <dbReference type="ARBA" id="ARBA00012438"/>
    </source>
</evidence>
<evidence type="ECO:0000256" key="4">
    <source>
        <dbReference type="ARBA" id="ARBA00022475"/>
    </source>
</evidence>
<evidence type="ECO:0000313" key="22">
    <source>
        <dbReference type="EMBL" id="TGD70829.1"/>
    </source>
</evidence>
<evidence type="ECO:0000256" key="14">
    <source>
        <dbReference type="PROSITE-ProRule" id="PRU00110"/>
    </source>
</evidence>
<feature type="domain" description="Histidine kinase" evidence="18">
    <location>
        <begin position="517"/>
        <end position="738"/>
    </location>
</feature>
<dbReference type="Gene3D" id="1.20.120.160">
    <property type="entry name" value="HPT domain"/>
    <property type="match status" value="1"/>
</dbReference>
<dbReference type="Pfam" id="PF02518">
    <property type="entry name" value="HATPase_c"/>
    <property type="match status" value="1"/>
</dbReference>
<dbReference type="EMBL" id="SRLE01000018">
    <property type="protein sequence ID" value="TGD70829.1"/>
    <property type="molecule type" value="Genomic_DNA"/>
</dbReference>
<keyword evidence="9" id="KW-0418">Kinase</keyword>
<keyword evidence="6" id="KW-0808">Transferase</keyword>
<keyword evidence="4" id="KW-1003">Cell membrane</keyword>
<dbReference type="Pfam" id="PF00072">
    <property type="entry name" value="Response_reg"/>
    <property type="match status" value="1"/>
</dbReference>
<dbReference type="SMART" id="SM00387">
    <property type="entry name" value="HATPase_c"/>
    <property type="match status" value="1"/>
</dbReference>
<dbReference type="NCBIfam" id="TIGR00229">
    <property type="entry name" value="sensory_box"/>
    <property type="match status" value="1"/>
</dbReference>
<evidence type="ECO:0000256" key="7">
    <source>
        <dbReference type="ARBA" id="ARBA00022692"/>
    </source>
</evidence>
<evidence type="ECO:0000256" key="12">
    <source>
        <dbReference type="ARBA" id="ARBA00023012"/>
    </source>
</evidence>
<name>A0A4Z0LUA5_9GAMM</name>
<dbReference type="InterPro" id="IPR008207">
    <property type="entry name" value="Sig_transdc_His_kin_Hpt_dom"/>
</dbReference>
<gene>
    <name evidence="22" type="ORF">E4634_20720</name>
</gene>
<dbReference type="GO" id="GO:0005886">
    <property type="term" value="C:plasma membrane"/>
    <property type="evidence" value="ECO:0007669"/>
    <property type="project" value="UniProtKB-SubCell"/>
</dbReference>
<keyword evidence="23" id="KW-1185">Reference proteome</keyword>
<comment type="subcellular location">
    <subcellularLocation>
        <location evidence="2">Cell membrane</location>
        <topology evidence="2">Multi-pass membrane protein</topology>
    </subcellularLocation>
</comment>
<dbReference type="Gene3D" id="3.40.50.2300">
    <property type="match status" value="1"/>
</dbReference>
<dbReference type="SMART" id="SM00091">
    <property type="entry name" value="PAS"/>
    <property type="match status" value="1"/>
</dbReference>
<protein>
    <recommendedName>
        <fullName evidence="3">histidine kinase</fullName>
        <ecNumber evidence="3">2.7.13.3</ecNumber>
    </recommendedName>
</protein>
<evidence type="ECO:0000256" key="2">
    <source>
        <dbReference type="ARBA" id="ARBA00004651"/>
    </source>
</evidence>
<dbReference type="Proteomes" id="UP000298050">
    <property type="component" value="Unassembled WGS sequence"/>
</dbReference>
<keyword evidence="5 15" id="KW-0597">Phosphoprotein</keyword>
<dbReference type="InterPro" id="IPR003594">
    <property type="entry name" value="HATPase_dom"/>
</dbReference>
<keyword evidence="7 17" id="KW-0812">Transmembrane</keyword>
<evidence type="ECO:0000256" key="5">
    <source>
        <dbReference type="ARBA" id="ARBA00022553"/>
    </source>
</evidence>
<dbReference type="InterPro" id="IPR036890">
    <property type="entry name" value="HATPase_C_sf"/>
</dbReference>
<evidence type="ECO:0000256" key="16">
    <source>
        <dbReference type="SAM" id="Coils"/>
    </source>
</evidence>
<dbReference type="InterPro" id="IPR004358">
    <property type="entry name" value="Sig_transdc_His_kin-like_C"/>
</dbReference>
<dbReference type="CDD" id="cd16922">
    <property type="entry name" value="HATPase_EvgS-ArcB-TorS-like"/>
    <property type="match status" value="1"/>
</dbReference>
<dbReference type="InterPro" id="IPR029151">
    <property type="entry name" value="Sensor-like_sf"/>
</dbReference>
<dbReference type="Pfam" id="PF00512">
    <property type="entry name" value="HisKA"/>
    <property type="match status" value="1"/>
</dbReference>
<feature type="domain" description="HPt" evidence="21">
    <location>
        <begin position="1076"/>
        <end position="1169"/>
    </location>
</feature>
<dbReference type="GO" id="GO:0005524">
    <property type="term" value="F:ATP binding"/>
    <property type="evidence" value="ECO:0007669"/>
    <property type="project" value="UniProtKB-KW"/>
</dbReference>
<evidence type="ECO:0000256" key="17">
    <source>
        <dbReference type="SAM" id="Phobius"/>
    </source>
</evidence>
<feature type="modified residue" description="Phosphohistidine" evidence="14">
    <location>
        <position position="1115"/>
    </location>
</feature>
<dbReference type="PANTHER" id="PTHR45339:SF1">
    <property type="entry name" value="HYBRID SIGNAL TRANSDUCTION HISTIDINE KINASE J"/>
    <property type="match status" value="1"/>
</dbReference>
<dbReference type="InterPro" id="IPR035965">
    <property type="entry name" value="PAS-like_dom_sf"/>
</dbReference>
<evidence type="ECO:0000256" key="13">
    <source>
        <dbReference type="ARBA" id="ARBA00023136"/>
    </source>
</evidence>
<keyword evidence="13 17" id="KW-0472">Membrane</keyword>
<feature type="domain" description="Response regulatory" evidence="19">
    <location>
        <begin position="901"/>
        <end position="1023"/>
    </location>
</feature>
<feature type="transmembrane region" description="Helical" evidence="17">
    <location>
        <begin position="20"/>
        <end position="38"/>
    </location>
</feature>
<dbReference type="SUPFAM" id="SSF55785">
    <property type="entry name" value="PYP-like sensor domain (PAS domain)"/>
    <property type="match status" value="1"/>
</dbReference>
<evidence type="ECO:0000259" key="20">
    <source>
        <dbReference type="PROSITE" id="PS50112"/>
    </source>
</evidence>
<dbReference type="FunFam" id="3.30.565.10:FF:000010">
    <property type="entry name" value="Sensor histidine kinase RcsC"/>
    <property type="match status" value="1"/>
</dbReference>
<dbReference type="RefSeq" id="WP_135446593.1">
    <property type="nucleotide sequence ID" value="NZ_SRLE01000018.1"/>
</dbReference>
<dbReference type="GO" id="GO:0006355">
    <property type="term" value="P:regulation of DNA-templated transcription"/>
    <property type="evidence" value="ECO:0007669"/>
    <property type="project" value="InterPro"/>
</dbReference>
<evidence type="ECO:0000256" key="15">
    <source>
        <dbReference type="PROSITE-ProRule" id="PRU00169"/>
    </source>
</evidence>
<dbReference type="InterPro" id="IPR048760">
    <property type="entry name" value="VP0354-like_sensor_dom"/>
</dbReference>
<dbReference type="PROSITE" id="PS50109">
    <property type="entry name" value="HIS_KIN"/>
    <property type="match status" value="1"/>
</dbReference>
<dbReference type="PROSITE" id="PS50112">
    <property type="entry name" value="PAS"/>
    <property type="match status" value="1"/>
</dbReference>
<reference evidence="22 23" key="1">
    <citation type="submission" date="2019-04" db="EMBL/GenBank/DDBJ databases">
        <title>Taxonomy of novel Haliea sp. from mangrove soil of West Coast of India.</title>
        <authorList>
            <person name="Verma A."/>
            <person name="Kumar P."/>
            <person name="Krishnamurthi S."/>
        </authorList>
    </citation>
    <scope>NUCLEOTIDE SEQUENCE [LARGE SCALE GENOMIC DNA]</scope>
    <source>
        <strain evidence="22 23">SAOS-164</strain>
    </source>
</reference>
<dbReference type="Gene3D" id="3.30.565.10">
    <property type="entry name" value="Histidine kinase-like ATPase, C-terminal domain"/>
    <property type="match status" value="1"/>
</dbReference>
<dbReference type="InterPro" id="IPR036641">
    <property type="entry name" value="HPT_dom_sf"/>
</dbReference>
<dbReference type="CDD" id="cd00082">
    <property type="entry name" value="HisKA"/>
    <property type="match status" value="1"/>
</dbReference>
<dbReference type="PROSITE" id="PS50894">
    <property type="entry name" value="HPT"/>
    <property type="match status" value="1"/>
</dbReference>
<dbReference type="EC" id="2.7.13.3" evidence="3"/>
<dbReference type="SUPFAM" id="SSF47226">
    <property type="entry name" value="Histidine-containing phosphotransfer domain, HPT domain"/>
    <property type="match status" value="1"/>
</dbReference>
<evidence type="ECO:0000259" key="21">
    <source>
        <dbReference type="PROSITE" id="PS50894"/>
    </source>
</evidence>
<dbReference type="Gene3D" id="3.30.450.20">
    <property type="entry name" value="PAS domain"/>
    <property type="match status" value="2"/>
</dbReference>
<dbReference type="InterPro" id="IPR013767">
    <property type="entry name" value="PAS_fold"/>
</dbReference>
<evidence type="ECO:0000256" key="9">
    <source>
        <dbReference type="ARBA" id="ARBA00022777"/>
    </source>
</evidence>
<keyword evidence="8" id="KW-0547">Nucleotide-binding</keyword>
<dbReference type="Pfam" id="PF00989">
    <property type="entry name" value="PAS"/>
    <property type="match status" value="1"/>
</dbReference>
<evidence type="ECO:0000256" key="10">
    <source>
        <dbReference type="ARBA" id="ARBA00022840"/>
    </source>
</evidence>
<evidence type="ECO:0000256" key="1">
    <source>
        <dbReference type="ARBA" id="ARBA00000085"/>
    </source>
</evidence>
<dbReference type="SUPFAM" id="SSF55874">
    <property type="entry name" value="ATPase domain of HSP90 chaperone/DNA topoisomerase II/histidine kinase"/>
    <property type="match status" value="1"/>
</dbReference>
<comment type="caution">
    <text evidence="22">The sequence shown here is derived from an EMBL/GenBank/DDBJ whole genome shotgun (WGS) entry which is preliminary data.</text>
</comment>
<evidence type="ECO:0000256" key="6">
    <source>
        <dbReference type="ARBA" id="ARBA00022679"/>
    </source>
</evidence>
<dbReference type="SMART" id="SM00388">
    <property type="entry name" value="HisKA"/>
    <property type="match status" value="1"/>
</dbReference>
<feature type="transmembrane region" description="Helical" evidence="17">
    <location>
        <begin position="326"/>
        <end position="349"/>
    </location>
</feature>
<organism evidence="22 23">
    <name type="scientific">Mangrovimicrobium sediminis</name>
    <dbReference type="NCBI Taxonomy" id="2562682"/>
    <lineage>
        <taxon>Bacteria</taxon>
        <taxon>Pseudomonadati</taxon>
        <taxon>Pseudomonadota</taxon>
        <taxon>Gammaproteobacteria</taxon>
        <taxon>Cellvibrionales</taxon>
        <taxon>Halieaceae</taxon>
        <taxon>Mangrovimicrobium</taxon>
    </lineage>
</organism>
<evidence type="ECO:0000313" key="23">
    <source>
        <dbReference type="Proteomes" id="UP000298050"/>
    </source>
</evidence>
<keyword evidence="11 17" id="KW-1133">Transmembrane helix</keyword>
<dbReference type="PROSITE" id="PS50110">
    <property type="entry name" value="RESPONSE_REGULATORY"/>
    <property type="match status" value="1"/>
</dbReference>
<dbReference type="InterPro" id="IPR000014">
    <property type="entry name" value="PAS"/>
</dbReference>
<dbReference type="AlphaFoldDB" id="A0A4Z0LUA5"/>
<accession>A0A4Z0LUA5</accession>
<feature type="domain" description="PAS" evidence="20">
    <location>
        <begin position="357"/>
        <end position="428"/>
    </location>
</feature>
<dbReference type="SUPFAM" id="SSF103190">
    <property type="entry name" value="Sensory domain-like"/>
    <property type="match status" value="1"/>
</dbReference>
<dbReference type="InterPro" id="IPR036097">
    <property type="entry name" value="HisK_dim/P_sf"/>
</dbReference>
<dbReference type="Gene3D" id="1.10.287.130">
    <property type="match status" value="1"/>
</dbReference>
<dbReference type="InterPro" id="IPR001789">
    <property type="entry name" value="Sig_transdc_resp-reg_receiver"/>
</dbReference>
<keyword evidence="12" id="KW-0902">Two-component regulatory system</keyword>
<evidence type="ECO:0000256" key="11">
    <source>
        <dbReference type="ARBA" id="ARBA00022989"/>
    </source>
</evidence>
<evidence type="ECO:0000259" key="18">
    <source>
        <dbReference type="PROSITE" id="PS50109"/>
    </source>
</evidence>
<evidence type="ECO:0000256" key="8">
    <source>
        <dbReference type="ARBA" id="ARBA00022741"/>
    </source>
</evidence>
<dbReference type="GO" id="GO:0000155">
    <property type="term" value="F:phosphorelay sensor kinase activity"/>
    <property type="evidence" value="ECO:0007669"/>
    <property type="project" value="InterPro"/>
</dbReference>
<keyword evidence="16" id="KW-0175">Coiled coil</keyword>
<evidence type="ECO:0000259" key="19">
    <source>
        <dbReference type="PROSITE" id="PS50110"/>
    </source>
</evidence>
<comment type="catalytic activity">
    <reaction evidence="1">
        <text>ATP + protein L-histidine = ADP + protein N-phospho-L-histidine.</text>
        <dbReference type="EC" id="2.7.13.3"/>
    </reaction>
</comment>
<dbReference type="PANTHER" id="PTHR45339">
    <property type="entry name" value="HYBRID SIGNAL TRANSDUCTION HISTIDINE KINASE J"/>
    <property type="match status" value="1"/>
</dbReference>
<dbReference type="SUPFAM" id="SSF47384">
    <property type="entry name" value="Homodimeric domain of signal transducing histidine kinase"/>
    <property type="match status" value="1"/>
</dbReference>
<feature type="modified residue" description="4-aspartylphosphate" evidence="15">
    <location>
        <position position="953"/>
    </location>
</feature>
<dbReference type="CDD" id="cd00130">
    <property type="entry name" value="PAS"/>
    <property type="match status" value="1"/>
</dbReference>
<dbReference type="CDD" id="cd17546">
    <property type="entry name" value="REC_hyHK_CKI1_RcsC-like"/>
    <property type="match status" value="1"/>
</dbReference>
<dbReference type="SMART" id="SM00448">
    <property type="entry name" value="REC"/>
    <property type="match status" value="1"/>
</dbReference>
<feature type="coiled-coil region" evidence="16">
    <location>
        <begin position="472"/>
        <end position="503"/>
    </location>
</feature>
<dbReference type="InterPro" id="IPR011006">
    <property type="entry name" value="CheY-like_superfamily"/>
</dbReference>
<dbReference type="Pfam" id="PF21623">
    <property type="entry name" value="HK_sensor_dom_bact"/>
    <property type="match status" value="1"/>
</dbReference>
<dbReference type="InterPro" id="IPR003661">
    <property type="entry name" value="HisK_dim/P_dom"/>
</dbReference>
<dbReference type="SUPFAM" id="SSF52172">
    <property type="entry name" value="CheY-like"/>
    <property type="match status" value="1"/>
</dbReference>
<dbReference type="Pfam" id="PF01627">
    <property type="entry name" value="Hpt"/>
    <property type="match status" value="1"/>
</dbReference>